<reference evidence="15 16" key="1">
    <citation type="journal article" date="2020" name="Pathogens">
        <title>First Whole Genome Sequence of Anaplasma platys, an Obligate Intracellular Rickettsial Pathogen of Dogs.</title>
        <authorList>
            <person name="Llanes A."/>
            <person name="Rajeev S."/>
        </authorList>
    </citation>
    <scope>NUCLEOTIDE SEQUENCE [LARGE SCALE GENOMIC DNA]</scope>
    <source>
        <strain evidence="15 16">S3</strain>
    </source>
</reference>
<protein>
    <recommendedName>
        <fullName evidence="7 10">Ribulose-phosphate 3-epimerase</fullName>
        <ecNumber evidence="7 10">5.1.3.1</ecNumber>
    </recommendedName>
</protein>
<evidence type="ECO:0000256" key="3">
    <source>
        <dbReference type="ARBA" id="ARBA00001941"/>
    </source>
</evidence>
<dbReference type="SUPFAM" id="SSF51366">
    <property type="entry name" value="Ribulose-phoshate binding barrel"/>
    <property type="match status" value="1"/>
</dbReference>
<dbReference type="NCBIfam" id="TIGR01163">
    <property type="entry name" value="rpe"/>
    <property type="match status" value="1"/>
</dbReference>
<dbReference type="InterPro" id="IPR026019">
    <property type="entry name" value="Ribul_P_3_epim"/>
</dbReference>
<evidence type="ECO:0000256" key="4">
    <source>
        <dbReference type="ARBA" id="ARBA00001947"/>
    </source>
</evidence>
<dbReference type="GO" id="GO:0019323">
    <property type="term" value="P:pentose catabolic process"/>
    <property type="evidence" value="ECO:0007669"/>
    <property type="project" value="UniProtKB-UniRule"/>
</dbReference>
<feature type="binding site" evidence="10">
    <location>
        <begin position="199"/>
        <end position="201"/>
    </location>
    <ligand>
        <name>substrate</name>
    </ligand>
</feature>
<evidence type="ECO:0000256" key="12">
    <source>
        <dbReference type="PIRSR" id="PIRSR001461-1"/>
    </source>
</evidence>
<dbReference type="NCBIfam" id="NF004076">
    <property type="entry name" value="PRK05581.1-4"/>
    <property type="match status" value="1"/>
</dbReference>
<evidence type="ECO:0000256" key="7">
    <source>
        <dbReference type="ARBA" id="ARBA00013188"/>
    </source>
</evidence>
<feature type="binding site" evidence="10 13">
    <location>
        <position position="57"/>
    </location>
    <ligand>
        <name>a divalent metal cation</name>
        <dbReference type="ChEBI" id="CHEBI:60240"/>
    </ligand>
</feature>
<accession>A0A858PZ89</accession>
<feature type="binding site" evidence="10 13">
    <location>
        <position position="199"/>
    </location>
    <ligand>
        <name>a divalent metal cation</name>
        <dbReference type="ChEBI" id="CHEBI:60240"/>
    </ligand>
</feature>
<comment type="similarity">
    <text evidence="6 10 11">Belongs to the ribulose-phosphate 3-epimerase family.</text>
</comment>
<comment type="cofactor">
    <cofactor evidence="4">
        <name>Zn(2+)</name>
        <dbReference type="ChEBI" id="CHEBI:29105"/>
    </cofactor>
</comment>
<keyword evidence="13" id="KW-0862">Zinc</keyword>
<dbReference type="FunFam" id="3.20.20.70:FF:000004">
    <property type="entry name" value="Ribulose-phosphate 3-epimerase"/>
    <property type="match status" value="1"/>
</dbReference>
<dbReference type="EC" id="5.1.3.1" evidence="7 10"/>
<evidence type="ECO:0000256" key="5">
    <source>
        <dbReference type="ARBA" id="ARBA00001954"/>
    </source>
</evidence>
<keyword evidence="16" id="KW-1185">Reference proteome</keyword>
<evidence type="ECO:0000256" key="11">
    <source>
        <dbReference type="PIRNR" id="PIRNR001461"/>
    </source>
</evidence>
<dbReference type="PROSITE" id="PS01085">
    <property type="entry name" value="RIBUL_P_3_EPIMER_1"/>
    <property type="match status" value="1"/>
</dbReference>
<dbReference type="InterPro" id="IPR013785">
    <property type="entry name" value="Aldolase_TIM"/>
</dbReference>
<feature type="active site" description="Proton acceptor" evidence="10 12">
    <location>
        <position position="59"/>
    </location>
</feature>
<dbReference type="GO" id="GO:0004750">
    <property type="term" value="F:D-ribulose-phosphate 3-epimerase activity"/>
    <property type="evidence" value="ECO:0007669"/>
    <property type="project" value="UniProtKB-UniRule"/>
</dbReference>
<dbReference type="InterPro" id="IPR000056">
    <property type="entry name" value="Ribul_P_3_epim-like"/>
</dbReference>
<keyword evidence="10 11" id="KW-0119">Carbohydrate metabolism</keyword>
<dbReference type="CDD" id="cd00429">
    <property type="entry name" value="RPE"/>
    <property type="match status" value="1"/>
</dbReference>
<feature type="binding site" evidence="14">
    <location>
        <position position="201"/>
    </location>
    <ligand>
        <name>substrate</name>
    </ligand>
</feature>
<proteinExistence type="inferred from homology"/>
<feature type="binding site" evidence="10 14">
    <location>
        <begin position="166"/>
        <end position="169"/>
    </location>
    <ligand>
        <name>substrate</name>
    </ligand>
</feature>
<comment type="cofactor">
    <cofactor evidence="2">
        <name>Mn(2+)</name>
        <dbReference type="ChEBI" id="CHEBI:29035"/>
    </cofactor>
</comment>
<keyword evidence="13" id="KW-0464">Manganese</keyword>
<evidence type="ECO:0000256" key="10">
    <source>
        <dbReference type="HAMAP-Rule" id="MF_02227"/>
    </source>
</evidence>
<keyword evidence="8 10" id="KW-0479">Metal-binding</keyword>
<evidence type="ECO:0000256" key="1">
    <source>
        <dbReference type="ARBA" id="ARBA00001782"/>
    </source>
</evidence>
<dbReference type="InterPro" id="IPR011060">
    <property type="entry name" value="RibuloseP-bd_barrel"/>
</dbReference>
<dbReference type="GO" id="GO:0046872">
    <property type="term" value="F:metal ion binding"/>
    <property type="evidence" value="ECO:0007669"/>
    <property type="project" value="UniProtKB-UniRule"/>
</dbReference>
<evidence type="ECO:0000256" key="9">
    <source>
        <dbReference type="ARBA" id="ARBA00023235"/>
    </source>
</evidence>
<comment type="cofactor">
    <cofactor evidence="10 13">
        <name>a divalent metal cation</name>
        <dbReference type="ChEBI" id="CHEBI:60240"/>
    </cofactor>
    <text evidence="10 13">Binds 1 divalent metal cation per subunit.</text>
</comment>
<dbReference type="GO" id="GO:0006098">
    <property type="term" value="P:pentose-phosphate shunt"/>
    <property type="evidence" value="ECO:0007669"/>
    <property type="project" value="UniProtKB-UniRule"/>
</dbReference>
<dbReference type="EMBL" id="CP046391">
    <property type="protein sequence ID" value="QJC27921.1"/>
    <property type="molecule type" value="Genomic_DNA"/>
</dbReference>
<dbReference type="GO" id="GO:0005737">
    <property type="term" value="C:cytoplasm"/>
    <property type="evidence" value="ECO:0007669"/>
    <property type="project" value="UniProtKB-ARBA"/>
</dbReference>
<dbReference type="Proteomes" id="UP000500930">
    <property type="component" value="Chromosome"/>
</dbReference>
<dbReference type="Gene3D" id="3.20.20.70">
    <property type="entry name" value="Aldolase class I"/>
    <property type="match status" value="1"/>
</dbReference>
<organism evidence="15 16">
    <name type="scientific">Anaplasma platys</name>
    <dbReference type="NCBI Taxonomy" id="949"/>
    <lineage>
        <taxon>Bacteria</taxon>
        <taxon>Pseudomonadati</taxon>
        <taxon>Pseudomonadota</taxon>
        <taxon>Alphaproteobacteria</taxon>
        <taxon>Rickettsiales</taxon>
        <taxon>Anaplasmataceae</taxon>
        <taxon>Anaplasma</taxon>
    </lineage>
</organism>
<sequence length="240" mass="25390">MAYYVLAKKEDFRVSYGGGFPGGAEGPIVSASVLAADFSDLKSSISAVAAAGADWLHIDVMDGCFVPNLTMGPVVISGMRKCTDMFLDVHLMVKSPGCHLQGVVGAGADMITVHAESEVHLCRLVNQIKLYGKKVGVSLVPKTHHSVLEYIIHDLDVVLVMTVDPGYGGQEFLDAQLKKIENIRAMISENSLHTKIAVDGGISTKNAQAVIDAGADILVVGSALFGSSNMGETIRALKSF</sequence>
<evidence type="ECO:0000256" key="13">
    <source>
        <dbReference type="PIRSR" id="PIRSR001461-2"/>
    </source>
</evidence>
<dbReference type="PANTHER" id="PTHR11749">
    <property type="entry name" value="RIBULOSE-5-PHOSPHATE-3-EPIMERASE"/>
    <property type="match status" value="1"/>
</dbReference>
<dbReference type="HAMAP" id="MF_02227">
    <property type="entry name" value="RPE"/>
    <property type="match status" value="1"/>
</dbReference>
<evidence type="ECO:0000256" key="6">
    <source>
        <dbReference type="ARBA" id="ARBA00009541"/>
    </source>
</evidence>
<evidence type="ECO:0000256" key="2">
    <source>
        <dbReference type="ARBA" id="ARBA00001936"/>
    </source>
</evidence>
<comment type="catalytic activity">
    <reaction evidence="1 10 11">
        <text>D-ribulose 5-phosphate = D-xylulose 5-phosphate</text>
        <dbReference type="Rhea" id="RHEA:13677"/>
        <dbReference type="ChEBI" id="CHEBI:57737"/>
        <dbReference type="ChEBI" id="CHEBI:58121"/>
        <dbReference type="EC" id="5.1.3.1"/>
    </reaction>
</comment>
<comment type="pathway">
    <text evidence="10">Carbohydrate degradation.</text>
</comment>
<gene>
    <name evidence="10 15" type="primary">rpe</name>
    <name evidence="15" type="ORF">ANPL_04390</name>
</gene>
<feature type="binding site" evidence="10 14">
    <location>
        <begin position="221"/>
        <end position="222"/>
    </location>
    <ligand>
        <name>substrate</name>
    </ligand>
</feature>
<name>A0A858PZ89_9RICK</name>
<evidence type="ECO:0000256" key="14">
    <source>
        <dbReference type="PIRSR" id="PIRSR001461-3"/>
    </source>
</evidence>
<dbReference type="PROSITE" id="PS01086">
    <property type="entry name" value="RIBUL_P_3_EPIMER_2"/>
    <property type="match status" value="1"/>
</dbReference>
<keyword evidence="13" id="KW-0170">Cobalt</keyword>
<feature type="binding site" evidence="10 13">
    <location>
        <position position="90"/>
    </location>
    <ligand>
        <name>a divalent metal cation</name>
        <dbReference type="ChEBI" id="CHEBI:60240"/>
    </ligand>
</feature>
<feature type="active site" description="Proton donor" evidence="10 12">
    <location>
        <position position="199"/>
    </location>
</feature>
<comment type="function">
    <text evidence="10">Catalyzes the reversible epimerization of D-ribulose 5-phosphate to D-xylulose 5-phosphate.</text>
</comment>
<feature type="binding site" evidence="10 14">
    <location>
        <position position="32"/>
    </location>
    <ligand>
        <name>substrate</name>
    </ligand>
</feature>
<feature type="binding site" evidence="10 13">
    <location>
        <position position="59"/>
    </location>
    <ligand>
        <name>a divalent metal cation</name>
        <dbReference type="ChEBI" id="CHEBI:60240"/>
    </ligand>
</feature>
<dbReference type="AlphaFoldDB" id="A0A858PZ89"/>
<dbReference type="KEGG" id="aplt:ANPL_04390"/>
<comment type="cofactor">
    <cofactor evidence="5">
        <name>Fe(2+)</name>
        <dbReference type="ChEBI" id="CHEBI:29033"/>
    </cofactor>
</comment>
<evidence type="ECO:0000256" key="8">
    <source>
        <dbReference type="ARBA" id="ARBA00022723"/>
    </source>
</evidence>
<dbReference type="Pfam" id="PF00834">
    <property type="entry name" value="Ribul_P_3_epim"/>
    <property type="match status" value="1"/>
</dbReference>
<keyword evidence="9 10" id="KW-0413">Isomerase</keyword>
<comment type="cofactor">
    <cofactor evidence="3">
        <name>Co(2+)</name>
        <dbReference type="ChEBI" id="CHEBI:48828"/>
    </cofactor>
</comment>
<evidence type="ECO:0000313" key="15">
    <source>
        <dbReference type="EMBL" id="QJC27921.1"/>
    </source>
</evidence>
<evidence type="ECO:0000313" key="16">
    <source>
        <dbReference type="Proteomes" id="UP000500930"/>
    </source>
</evidence>
<dbReference type="PIRSF" id="PIRSF001461">
    <property type="entry name" value="RPE"/>
    <property type="match status" value="1"/>
</dbReference>
<feature type="binding site" evidence="10 14">
    <location>
        <position position="90"/>
    </location>
    <ligand>
        <name>substrate</name>
    </ligand>
</feature>